<dbReference type="EMBL" id="JBBPBF010000061">
    <property type="protein sequence ID" value="KAK7605916.1"/>
    <property type="molecule type" value="Genomic_DNA"/>
</dbReference>
<accession>A0ABR1MSL3</accession>
<evidence type="ECO:0000313" key="2">
    <source>
        <dbReference type="EMBL" id="KAK7605916.1"/>
    </source>
</evidence>
<organism evidence="2 3">
    <name type="scientific">Phyllosticta paracitricarpa</name>
    <dbReference type="NCBI Taxonomy" id="2016321"/>
    <lineage>
        <taxon>Eukaryota</taxon>
        <taxon>Fungi</taxon>
        <taxon>Dikarya</taxon>
        <taxon>Ascomycota</taxon>
        <taxon>Pezizomycotina</taxon>
        <taxon>Dothideomycetes</taxon>
        <taxon>Dothideomycetes incertae sedis</taxon>
        <taxon>Botryosphaeriales</taxon>
        <taxon>Phyllostictaceae</taxon>
        <taxon>Phyllosticta</taxon>
    </lineage>
</organism>
<protein>
    <submittedName>
        <fullName evidence="2">Uncharacterized protein</fullName>
    </submittedName>
</protein>
<gene>
    <name evidence="2" type="ORF">JOL62DRAFT_392350</name>
</gene>
<proteinExistence type="predicted"/>
<dbReference type="Proteomes" id="UP001367316">
    <property type="component" value="Unassembled WGS sequence"/>
</dbReference>
<keyword evidence="3" id="KW-1185">Reference proteome</keyword>
<evidence type="ECO:0000256" key="1">
    <source>
        <dbReference type="SAM" id="MobiDB-lite"/>
    </source>
</evidence>
<comment type="caution">
    <text evidence="2">The sequence shown here is derived from an EMBL/GenBank/DDBJ whole genome shotgun (WGS) entry which is preliminary data.</text>
</comment>
<feature type="region of interest" description="Disordered" evidence="1">
    <location>
        <begin position="120"/>
        <end position="140"/>
    </location>
</feature>
<reference evidence="2 3" key="1">
    <citation type="submission" date="2024-04" db="EMBL/GenBank/DDBJ databases">
        <title>Phyllosticta paracitricarpa is synonymous to the EU quarantine fungus P. citricarpa based on phylogenomic analyses.</title>
        <authorList>
            <consortium name="Lawrence Berkeley National Laboratory"/>
            <person name="Van ingen-buijs V.A."/>
            <person name="Van westerhoven A.C."/>
            <person name="Haridas S."/>
            <person name="Skiadas P."/>
            <person name="Martin F."/>
            <person name="Groenewald J.Z."/>
            <person name="Crous P.W."/>
            <person name="Seidl M.F."/>
        </authorList>
    </citation>
    <scope>NUCLEOTIDE SEQUENCE [LARGE SCALE GENOMIC DNA]</scope>
    <source>
        <strain evidence="2 3">CBS 141358</strain>
    </source>
</reference>
<evidence type="ECO:0000313" key="3">
    <source>
        <dbReference type="Proteomes" id="UP001367316"/>
    </source>
</evidence>
<sequence>MWGKPTYVPLHMDTSTTSLPLPPVPWTGPTTVSYQRSARVLHSLRRVGRVFVLLSGPLTLLVVEVTRAKNNLHLTKSSNAITMRGSTRLLTQLESQGLRRRRCREVSDSRRAIKTNVPYRPHHHRSRPLPFASDEQSNARSLSRRGTGLRSLCRPLCKAPPDACHCCPFRSSWLDRAFLFVPPCTITTCTIRGSKRPGQRRRVWKRGR</sequence>
<name>A0ABR1MSL3_9PEZI</name>